<evidence type="ECO:0000259" key="11">
    <source>
        <dbReference type="PROSITE" id="PS50158"/>
    </source>
</evidence>
<keyword evidence="16" id="KW-1185">Reference proteome</keyword>
<feature type="compositionally biased region" description="Polar residues" evidence="9">
    <location>
        <begin position="158"/>
        <end position="174"/>
    </location>
</feature>
<evidence type="ECO:0000313" key="15">
    <source>
        <dbReference type="EnsemblMetazoa" id="KAF7492959.1"/>
    </source>
</evidence>
<evidence type="ECO:0000313" key="14">
    <source>
        <dbReference type="EMBL" id="KAF7492959.1"/>
    </source>
</evidence>
<feature type="coiled-coil region" evidence="8">
    <location>
        <begin position="1373"/>
        <end position="1400"/>
    </location>
</feature>
<dbReference type="Gene3D" id="4.10.60.10">
    <property type="entry name" value="Zinc finger, CCHC-type"/>
    <property type="match status" value="1"/>
</dbReference>
<dbReference type="Pfam" id="PF13650">
    <property type="entry name" value="Asp_protease_2"/>
    <property type="match status" value="2"/>
</dbReference>
<evidence type="ECO:0000256" key="6">
    <source>
        <dbReference type="ARBA" id="ARBA00022918"/>
    </source>
</evidence>
<feature type="domain" description="Integrase catalytic" evidence="13">
    <location>
        <begin position="1001"/>
        <end position="1168"/>
    </location>
</feature>
<keyword evidence="7" id="KW-0479">Metal-binding</keyword>
<keyword evidence="10" id="KW-0812">Transmembrane</keyword>
<dbReference type="InterPro" id="IPR050951">
    <property type="entry name" value="Retrovirus_Pol_polyprotein"/>
</dbReference>
<feature type="domain" description="CCHC-type" evidence="11">
    <location>
        <begin position="483"/>
        <end position="497"/>
    </location>
</feature>
<feature type="region of interest" description="Disordered" evidence="9">
    <location>
        <begin position="522"/>
        <end position="553"/>
    </location>
</feature>
<keyword evidence="1" id="KW-0808">Transferase</keyword>
<dbReference type="GO" id="GO:0006508">
    <property type="term" value="P:proteolysis"/>
    <property type="evidence" value="ECO:0007669"/>
    <property type="project" value="InterPro"/>
</dbReference>
<dbReference type="SUPFAM" id="SSF57756">
    <property type="entry name" value="Retrovirus zinc finger-like domains"/>
    <property type="match status" value="1"/>
</dbReference>
<dbReference type="GO" id="GO:0004190">
    <property type="term" value="F:aspartic-type endopeptidase activity"/>
    <property type="evidence" value="ECO:0007669"/>
    <property type="project" value="InterPro"/>
</dbReference>
<dbReference type="InterPro" id="IPR012337">
    <property type="entry name" value="RNaseH-like_sf"/>
</dbReference>
<evidence type="ECO:0000256" key="9">
    <source>
        <dbReference type="SAM" id="MobiDB-lite"/>
    </source>
</evidence>
<dbReference type="PROSITE" id="PS50175">
    <property type="entry name" value="ASP_PROT_RETROV"/>
    <property type="match status" value="1"/>
</dbReference>
<dbReference type="OrthoDB" id="10058156at2759"/>
<proteinExistence type="predicted"/>
<keyword evidence="10" id="KW-1133">Transmembrane helix</keyword>
<keyword evidence="6" id="KW-0695">RNA-directed DNA polymerase</keyword>
<organism evidence="14">
    <name type="scientific">Sarcoptes scabiei</name>
    <name type="common">Itch mite</name>
    <name type="synonym">Acarus scabiei</name>
    <dbReference type="NCBI Taxonomy" id="52283"/>
    <lineage>
        <taxon>Eukaryota</taxon>
        <taxon>Metazoa</taxon>
        <taxon>Ecdysozoa</taxon>
        <taxon>Arthropoda</taxon>
        <taxon>Chelicerata</taxon>
        <taxon>Arachnida</taxon>
        <taxon>Acari</taxon>
        <taxon>Acariformes</taxon>
        <taxon>Sarcoptiformes</taxon>
        <taxon>Astigmata</taxon>
        <taxon>Psoroptidia</taxon>
        <taxon>Sarcoptoidea</taxon>
        <taxon>Sarcoptidae</taxon>
        <taxon>Sarcoptinae</taxon>
        <taxon>Sarcoptes</taxon>
    </lineage>
</organism>
<gene>
    <name evidence="14" type="ORF">SSS_5600</name>
</gene>
<dbReference type="InterPro" id="IPR036875">
    <property type="entry name" value="Znf_CCHC_sf"/>
</dbReference>
<keyword evidence="4" id="KW-0255">Endonuclease</keyword>
<dbReference type="GO" id="GO:0015074">
    <property type="term" value="P:DNA integration"/>
    <property type="evidence" value="ECO:0007669"/>
    <property type="project" value="InterPro"/>
</dbReference>
<dbReference type="CDD" id="cd00303">
    <property type="entry name" value="retropepsin_like"/>
    <property type="match status" value="1"/>
</dbReference>
<name>A0A834VF99_SARSC</name>
<feature type="domain" description="Peptidase A2" evidence="12">
    <location>
        <begin position="725"/>
        <end position="739"/>
    </location>
</feature>
<evidence type="ECO:0000256" key="3">
    <source>
        <dbReference type="ARBA" id="ARBA00022722"/>
    </source>
</evidence>
<reference evidence="14" key="2">
    <citation type="submission" date="2020-01" db="EMBL/GenBank/DDBJ databases">
        <authorList>
            <person name="Korhonen P.K.K."/>
            <person name="Guangxu M.G."/>
            <person name="Wang T.W."/>
            <person name="Stroehlein A.J.S."/>
            <person name="Young N.D."/>
            <person name="Ang C.-S.A."/>
            <person name="Fernando D.W.F."/>
            <person name="Lu H.L."/>
            <person name="Taylor S.T."/>
            <person name="Ehtesham M.E.M."/>
            <person name="Najaraj S.H.N."/>
            <person name="Harsha G.H.G."/>
            <person name="Madugundu A.M."/>
            <person name="Renuse S.R."/>
            <person name="Holt D.H."/>
            <person name="Pandey A.P."/>
            <person name="Papenfuss A.P."/>
            <person name="Gasser R.B.G."/>
            <person name="Fischer K.F."/>
        </authorList>
    </citation>
    <scope>NUCLEOTIDE SEQUENCE</scope>
    <source>
        <strain evidence="14">SSS_KF_BRIS2020</strain>
    </source>
</reference>
<feature type="region of interest" description="Disordered" evidence="9">
    <location>
        <begin position="99"/>
        <end position="183"/>
    </location>
</feature>
<dbReference type="InterPro" id="IPR001969">
    <property type="entry name" value="Aspartic_peptidase_AS"/>
</dbReference>
<dbReference type="Gene3D" id="3.30.420.10">
    <property type="entry name" value="Ribonuclease H-like superfamily/Ribonuclease H"/>
    <property type="match status" value="1"/>
</dbReference>
<accession>A0A834VF99</accession>
<dbReference type="SUPFAM" id="SSF53098">
    <property type="entry name" value="Ribonuclease H-like"/>
    <property type="match status" value="1"/>
</dbReference>
<dbReference type="Gene3D" id="2.40.70.10">
    <property type="entry name" value="Acid Proteases"/>
    <property type="match status" value="2"/>
</dbReference>
<dbReference type="InterPro" id="IPR005312">
    <property type="entry name" value="DUF1759"/>
</dbReference>
<feature type="compositionally biased region" description="Low complexity" evidence="9">
    <location>
        <begin position="115"/>
        <end position="128"/>
    </location>
</feature>
<dbReference type="EMBL" id="WVUK01000056">
    <property type="protein sequence ID" value="KAF7492959.1"/>
    <property type="molecule type" value="Genomic_DNA"/>
</dbReference>
<dbReference type="PROSITE" id="PS50994">
    <property type="entry name" value="INTEGRASE"/>
    <property type="match status" value="1"/>
</dbReference>
<dbReference type="GO" id="GO:0003964">
    <property type="term" value="F:RNA-directed DNA polymerase activity"/>
    <property type="evidence" value="ECO:0007669"/>
    <property type="project" value="UniProtKB-KW"/>
</dbReference>
<reference evidence="15" key="3">
    <citation type="submission" date="2022-06" db="UniProtKB">
        <authorList>
            <consortium name="EnsemblMetazoa"/>
        </authorList>
    </citation>
    <scope>IDENTIFICATION</scope>
</reference>
<dbReference type="Pfam" id="PF00098">
    <property type="entry name" value="zf-CCHC"/>
    <property type="match status" value="1"/>
</dbReference>
<keyword evidence="3" id="KW-0540">Nuclease</keyword>
<feature type="transmembrane region" description="Helical" evidence="10">
    <location>
        <begin position="1698"/>
        <end position="1717"/>
    </location>
</feature>
<evidence type="ECO:0000313" key="16">
    <source>
        <dbReference type="Proteomes" id="UP000070412"/>
    </source>
</evidence>
<dbReference type="Pfam" id="PF03564">
    <property type="entry name" value="DUF1759"/>
    <property type="match status" value="1"/>
</dbReference>
<keyword evidence="7" id="KW-0863">Zinc-finger</keyword>
<evidence type="ECO:0000256" key="5">
    <source>
        <dbReference type="ARBA" id="ARBA00022801"/>
    </source>
</evidence>
<evidence type="ECO:0000256" key="10">
    <source>
        <dbReference type="SAM" id="Phobius"/>
    </source>
</evidence>
<dbReference type="InterPro" id="IPR021109">
    <property type="entry name" value="Peptidase_aspartic_dom_sf"/>
</dbReference>
<dbReference type="Pfam" id="PF00665">
    <property type="entry name" value="rve"/>
    <property type="match status" value="1"/>
</dbReference>
<evidence type="ECO:0000256" key="4">
    <source>
        <dbReference type="ARBA" id="ARBA00022759"/>
    </source>
</evidence>
<sequence length="1752" mass="199978">MVKLSKSAKREEIKEMCETAKMRLSNLHMSLKLGALTLEEARRTATEINQIHAEIEKAILKATNRDAKKLYPHMPSSCPENMKRVEEIKEMVEKLQAERDAQALAEQQENDRTSSRTSISVYSSASTSGEFNVLTSDRQSTATSDYAPGPSNDRVRATATNQQQRSASDNFRSLTNDRQRDPTSYYFSSAISDQQQQLTSDHSCVTANIQQRASISDHLLANTIDQQRQSISDYLPASNINQDRVQTNNDFRGLIGEYNTEQRVPNASQTQSSSQSGIAKRIAREFDFQRYDRLRSFSGKYTEFPQFWECFLAFVDSADMPDTDKLNLLLEKLEPKVAQIIRLYQGREYNQAKEFLVKQYMNKHAAQAEVMQTLNQLGNRINISDASALNDLAEKLAYANIIANQMPDANEFKSSIVKDLTDKLPYWFLMACRRGDGESVDLESVITEIRRRLNHLMMSRPNGRPTVPSNHQPRKPIRSTIECYNCKKIGHIARECPLQPAPRREPVRQNRPYRVLAIRDDDEERNQARSFSSQSTMNGYPSYEPEESINEQPNVNNIKHGEDDAFEVNVEVDGKPLTLIVDTGADVNVLSFDIAKRLGLKIMKLKEVFRFSTVGSQRIAKLVVEPTMKLGKTSKKTLFYLVEEENQRILARDNIKALGIQIDPQGITLLPEDSTKMGTTSGEIDKHDTLAKQLKTPSGPGMAQPTIKRNVNSMELEATADGKPISLMLDTGADINILSLDIAKQLGLKIMRLEKPLKFTTVGRMRKAELVVEPMLKIGGLVKRTLFYLTEEKHQRILARNNVKTFGIRINPDGMDLLRVDVVFEKEEKPTAKNDRTSETEPGSQPDSIVREIMNEFKDVLFNWALKLNRYPNLNIRYQPGATNEADYISRHPVNTFLESVLDTQIELPQLAMIRAEGHNSDGEADDRTTVDNDDETIRILESIHSEYGHIGATQLIAHFDLQFKNPNRRALALKTVDSCDICSKTKPNRKRAGLMGTVGPADRPLQIIHLDTVGGFDCYNSKKRYLHLAIDAYTRFIWGLSSKTQSSKDFINLINKVTCQQIPETVVADQYPGIKSKELQRFLSNKGIQMVYIPVYHSSTNGMVERANQTIVERLRQKILEEHRRSWAKLATLCIDEYNKTIHCVTKFPPIYLMNGYDPDNRFSDSSLEENRRVAYENSMKSHQYSQHRHNAKHHALEIEPGDKVYVPNGNKLNRRKLDAPFEGPYLVQDKMGENVVRVNKKGRLIPFHCSQLKLTTILMIYLMILAIAEEVSIMKHEPIIWKTTDFKVADRVSYNILKIVQVSPCEILKYQNVTEPYLSKCYETSLENNRKLAKYCTGKQRKERGLGVLGVTTVVIAAETIMGLVGKTLFRNSYEESMLKLEEELIKFKNQTNEVESKITELVNKTVADIVNLEKLVSDEIKQSLPTDRIIAEMITTQRIAEKFFLEAKRGKVNQDFPYLFPNLPMTNQSDQVELWEFVECRTINFTAETMEFEMDIIIPTIDPELVVLKAFPFVIYQRAQKDYCKHRYAGPEYVCLDTKANCVKKIENNFHQMLITRDKVDDDCYIPGEGTIFSLESCGKPESKIQVQYNKDALYLYCYDHLIGLPALNITCGNHVYVIPKNTQVSINGTKMPLLYDEKVTERHQFYDRSKIMSINKQLMGNSTEYEFELKELSKLLRYKEDESSAGFRWESPSWTGSTAFILVFVYSILKYWIKRKPKPTVKTTTLVELNSLLTSLGHTTDRAGPGAI</sequence>
<evidence type="ECO:0000256" key="7">
    <source>
        <dbReference type="PROSITE-ProRule" id="PRU00047"/>
    </source>
</evidence>
<dbReference type="InterPro" id="IPR001584">
    <property type="entry name" value="Integrase_cat-core"/>
</dbReference>
<dbReference type="PANTHER" id="PTHR37984">
    <property type="entry name" value="PROTEIN CBG26694"/>
    <property type="match status" value="1"/>
</dbReference>
<evidence type="ECO:0000256" key="1">
    <source>
        <dbReference type="ARBA" id="ARBA00022679"/>
    </source>
</evidence>
<dbReference type="CDD" id="cd05483">
    <property type="entry name" value="retropepsin_like_bacteria"/>
    <property type="match status" value="1"/>
</dbReference>
<dbReference type="PROSITE" id="PS00141">
    <property type="entry name" value="ASP_PROTEASE"/>
    <property type="match status" value="2"/>
</dbReference>
<keyword evidence="5" id="KW-0378">Hydrolase</keyword>
<feature type="compositionally biased region" description="Polar residues" evidence="9">
    <location>
        <begin position="129"/>
        <end position="144"/>
    </location>
</feature>
<keyword evidence="10" id="KW-0472">Membrane</keyword>
<feature type="compositionally biased region" description="Polar residues" evidence="9">
    <location>
        <begin position="528"/>
        <end position="539"/>
    </location>
</feature>
<dbReference type="InterPro" id="IPR001878">
    <property type="entry name" value="Znf_CCHC"/>
</dbReference>
<dbReference type="GO" id="GO:0004519">
    <property type="term" value="F:endonuclease activity"/>
    <property type="evidence" value="ECO:0007669"/>
    <property type="project" value="UniProtKB-KW"/>
</dbReference>
<dbReference type="InterPro" id="IPR034122">
    <property type="entry name" value="Retropepsin-like_bacterial"/>
</dbReference>
<evidence type="ECO:0000259" key="12">
    <source>
        <dbReference type="PROSITE" id="PS50175"/>
    </source>
</evidence>
<protein>
    <submittedName>
        <fullName evidence="14">Pro-Pol polyprotein</fullName>
    </submittedName>
</protein>
<dbReference type="PANTHER" id="PTHR37984:SF5">
    <property type="entry name" value="PROTEIN NYNRIN-LIKE"/>
    <property type="match status" value="1"/>
</dbReference>
<dbReference type="GO" id="GO:0003676">
    <property type="term" value="F:nucleic acid binding"/>
    <property type="evidence" value="ECO:0007669"/>
    <property type="project" value="InterPro"/>
</dbReference>
<dbReference type="InterPro" id="IPR036397">
    <property type="entry name" value="RNaseH_sf"/>
</dbReference>
<dbReference type="GO" id="GO:0008270">
    <property type="term" value="F:zinc ion binding"/>
    <property type="evidence" value="ECO:0007669"/>
    <property type="project" value="UniProtKB-KW"/>
</dbReference>
<evidence type="ECO:0000259" key="13">
    <source>
        <dbReference type="PROSITE" id="PS50994"/>
    </source>
</evidence>
<dbReference type="SMART" id="SM00343">
    <property type="entry name" value="ZnF_C2HC"/>
    <property type="match status" value="1"/>
</dbReference>
<dbReference type="PROSITE" id="PS50158">
    <property type="entry name" value="ZF_CCHC"/>
    <property type="match status" value="1"/>
</dbReference>
<keyword evidence="7" id="KW-0862">Zinc</keyword>
<dbReference type="Proteomes" id="UP000070412">
    <property type="component" value="Unassembled WGS sequence"/>
</dbReference>
<reference evidence="16" key="1">
    <citation type="journal article" date="2020" name="PLoS Negl. Trop. Dis.">
        <title>High-quality nuclear genome for Sarcoptes scabiei-A critical resource for a neglected parasite.</title>
        <authorList>
            <person name="Korhonen P.K."/>
            <person name="Gasser R.B."/>
            <person name="Ma G."/>
            <person name="Wang T."/>
            <person name="Stroehlein A.J."/>
            <person name="Young N.D."/>
            <person name="Ang C.S."/>
            <person name="Fernando D.D."/>
            <person name="Lu H.C."/>
            <person name="Taylor S."/>
            <person name="Reynolds S.L."/>
            <person name="Mofiz E."/>
            <person name="Najaraj S.H."/>
            <person name="Gowda H."/>
            <person name="Madugundu A."/>
            <person name="Renuse S."/>
            <person name="Holt D."/>
            <person name="Pandey A."/>
            <person name="Papenfuss A.T."/>
            <person name="Fischer K."/>
        </authorList>
    </citation>
    <scope>NUCLEOTIDE SEQUENCE [LARGE SCALE GENOMIC DNA]</scope>
</reference>
<dbReference type="InterPro" id="IPR001995">
    <property type="entry name" value="Peptidase_A2_cat"/>
</dbReference>
<dbReference type="EnsemblMetazoa" id="SSS_5600s_mrna">
    <property type="protein sequence ID" value="KAF7492959.1"/>
    <property type="gene ID" value="SSS_5600"/>
</dbReference>
<keyword evidence="2" id="KW-0548">Nucleotidyltransferase</keyword>
<keyword evidence="8" id="KW-0175">Coiled coil</keyword>
<evidence type="ECO:0000256" key="8">
    <source>
        <dbReference type="SAM" id="Coils"/>
    </source>
</evidence>
<evidence type="ECO:0000256" key="2">
    <source>
        <dbReference type="ARBA" id="ARBA00022695"/>
    </source>
</evidence>
<dbReference type="SUPFAM" id="SSF50630">
    <property type="entry name" value="Acid proteases"/>
    <property type="match status" value="2"/>
</dbReference>